<reference evidence="2" key="1">
    <citation type="submission" date="2018-11" db="EMBL/GenBank/DDBJ databases">
        <authorList>
            <person name="Grassa J C."/>
        </authorList>
    </citation>
    <scope>NUCLEOTIDE SEQUENCE [LARGE SCALE GENOMIC DNA]</scope>
</reference>
<name>A0A803PJ92_CANSA</name>
<feature type="region of interest" description="Disordered" evidence="1">
    <location>
        <begin position="130"/>
        <end position="183"/>
    </location>
</feature>
<dbReference type="Gramene" id="evm.model.04.928">
    <property type="protein sequence ID" value="cds.evm.model.04.928"/>
    <property type="gene ID" value="evm.TU.04.928"/>
</dbReference>
<evidence type="ECO:0000256" key="1">
    <source>
        <dbReference type="SAM" id="MobiDB-lite"/>
    </source>
</evidence>
<feature type="compositionally biased region" description="Polar residues" evidence="1">
    <location>
        <begin position="158"/>
        <end position="179"/>
    </location>
</feature>
<dbReference type="EnsemblPlants" id="evm.model.04.928">
    <property type="protein sequence ID" value="cds.evm.model.04.928"/>
    <property type="gene ID" value="evm.TU.04.928"/>
</dbReference>
<protein>
    <submittedName>
        <fullName evidence="2">Uncharacterized protein</fullName>
    </submittedName>
</protein>
<accession>A0A803PJ92</accession>
<dbReference type="AlphaFoldDB" id="A0A803PJ92"/>
<organism evidence="2 3">
    <name type="scientific">Cannabis sativa</name>
    <name type="common">Hemp</name>
    <name type="synonym">Marijuana</name>
    <dbReference type="NCBI Taxonomy" id="3483"/>
    <lineage>
        <taxon>Eukaryota</taxon>
        <taxon>Viridiplantae</taxon>
        <taxon>Streptophyta</taxon>
        <taxon>Embryophyta</taxon>
        <taxon>Tracheophyta</taxon>
        <taxon>Spermatophyta</taxon>
        <taxon>Magnoliopsida</taxon>
        <taxon>eudicotyledons</taxon>
        <taxon>Gunneridae</taxon>
        <taxon>Pentapetalae</taxon>
        <taxon>rosids</taxon>
        <taxon>fabids</taxon>
        <taxon>Rosales</taxon>
        <taxon>Cannabaceae</taxon>
        <taxon>Cannabis</taxon>
    </lineage>
</organism>
<evidence type="ECO:0000313" key="2">
    <source>
        <dbReference type="EnsemblPlants" id="cds.evm.model.04.928"/>
    </source>
</evidence>
<feature type="region of interest" description="Disordered" evidence="1">
    <location>
        <begin position="264"/>
        <end position="286"/>
    </location>
</feature>
<proteinExistence type="predicted"/>
<reference evidence="2" key="2">
    <citation type="submission" date="2021-03" db="UniProtKB">
        <authorList>
            <consortium name="EnsemblPlants"/>
        </authorList>
    </citation>
    <scope>IDENTIFICATION</scope>
</reference>
<keyword evidence="3" id="KW-1185">Reference proteome</keyword>
<dbReference type="EMBL" id="UZAU01000370">
    <property type="status" value="NOT_ANNOTATED_CDS"/>
    <property type="molecule type" value="Genomic_DNA"/>
</dbReference>
<sequence length="286" mass="32193">MSFNLPTCKITWLHDGHKQVYPDIKVTCKDKDVQTLTDPGQTYSWPARVDKLHPPGNLSIKLVSQAYRVHSNTCVFLKSFPNHPQHFCNFGTVQTAHNSRDSTQKCIDEPHMDLGNDTELVRLREVVGQVQGEEGGEDIPLRPGQSWSPSGEFYPNPNEDNSTSQPSGEHTNRISQYTGCNDDEAKEPLKDYLQRFMTEATKVKNLMEEGRYTAIMSGILHLSELCKDIRRHSTQNMADFLDRAEGFVKLEEVDRQVENRRQEGAGWALSGRQPSVPPSTPAIIGG</sequence>
<dbReference type="Proteomes" id="UP000596661">
    <property type="component" value="Chromosome 4"/>
</dbReference>
<evidence type="ECO:0000313" key="3">
    <source>
        <dbReference type="Proteomes" id="UP000596661"/>
    </source>
</evidence>